<organism evidence="4 5">
    <name type="scientific">Sunxiuqinia elliptica</name>
    <dbReference type="NCBI Taxonomy" id="655355"/>
    <lineage>
        <taxon>Bacteria</taxon>
        <taxon>Pseudomonadati</taxon>
        <taxon>Bacteroidota</taxon>
        <taxon>Bacteroidia</taxon>
        <taxon>Marinilabiliales</taxon>
        <taxon>Prolixibacteraceae</taxon>
        <taxon>Sunxiuqinia</taxon>
    </lineage>
</organism>
<dbReference type="CDD" id="cd01048">
    <property type="entry name" value="Ferritin_like_AB2"/>
    <property type="match status" value="1"/>
</dbReference>
<accession>A0A1I2KRG1</accession>
<feature type="chain" id="PRO_5011600817" description="DUF2202 domain-containing protein" evidence="2">
    <location>
        <begin position="20"/>
        <end position="276"/>
    </location>
</feature>
<feature type="domain" description="DUF2202" evidence="3">
    <location>
        <begin position="65"/>
        <end position="223"/>
    </location>
</feature>
<feature type="signal peptide" evidence="2">
    <location>
        <begin position="1"/>
        <end position="19"/>
    </location>
</feature>
<evidence type="ECO:0000259" key="3">
    <source>
        <dbReference type="Pfam" id="PF09968"/>
    </source>
</evidence>
<dbReference type="InterPro" id="IPR009078">
    <property type="entry name" value="Ferritin-like_SF"/>
</dbReference>
<reference evidence="4 5" key="1">
    <citation type="submission" date="2016-10" db="EMBL/GenBank/DDBJ databases">
        <authorList>
            <person name="de Groot N.N."/>
        </authorList>
    </citation>
    <scope>NUCLEOTIDE SEQUENCE [LARGE SCALE GENOMIC DNA]</scope>
    <source>
        <strain evidence="4 5">CGMCC 1.9156</strain>
    </source>
</reference>
<dbReference type="InterPro" id="IPR019243">
    <property type="entry name" value="DUF2202"/>
</dbReference>
<keyword evidence="2" id="KW-0732">Signal</keyword>
<dbReference type="Gene3D" id="1.20.1260.10">
    <property type="match status" value="1"/>
</dbReference>
<evidence type="ECO:0000313" key="4">
    <source>
        <dbReference type="EMBL" id="SFF69535.1"/>
    </source>
</evidence>
<gene>
    <name evidence="4" type="ORF">SAMN05216283_11342</name>
</gene>
<name>A0A1I2KRG1_9BACT</name>
<dbReference type="InterPro" id="IPR012347">
    <property type="entry name" value="Ferritin-like"/>
</dbReference>
<evidence type="ECO:0000256" key="2">
    <source>
        <dbReference type="SAM" id="SignalP"/>
    </source>
</evidence>
<protein>
    <recommendedName>
        <fullName evidence="3">DUF2202 domain-containing protein</fullName>
    </recommendedName>
</protein>
<dbReference type="STRING" id="655355.SAMN05216283_11342"/>
<dbReference type="EMBL" id="FONW01000013">
    <property type="protein sequence ID" value="SFF69535.1"/>
    <property type="molecule type" value="Genomic_DNA"/>
</dbReference>
<proteinExistence type="predicted"/>
<dbReference type="Proteomes" id="UP000198964">
    <property type="component" value="Unassembled WGS sequence"/>
</dbReference>
<evidence type="ECO:0000256" key="1">
    <source>
        <dbReference type="SAM" id="MobiDB-lite"/>
    </source>
</evidence>
<dbReference type="Pfam" id="PF09968">
    <property type="entry name" value="DUF2202"/>
    <property type="match status" value="1"/>
</dbReference>
<evidence type="ECO:0000313" key="5">
    <source>
        <dbReference type="Proteomes" id="UP000198964"/>
    </source>
</evidence>
<keyword evidence="5" id="KW-1185">Reference proteome</keyword>
<feature type="region of interest" description="Disordered" evidence="1">
    <location>
        <begin position="251"/>
        <end position="276"/>
    </location>
</feature>
<dbReference type="SUPFAM" id="SSF47240">
    <property type="entry name" value="Ferritin-like"/>
    <property type="match status" value="1"/>
</dbReference>
<dbReference type="PROSITE" id="PS51257">
    <property type="entry name" value="PROKAR_LIPOPROTEIN"/>
    <property type="match status" value="1"/>
</dbReference>
<dbReference type="AlphaFoldDB" id="A0A1I2KRG1"/>
<sequence length="276" mass="30722">MKRIVYIVALMVVALGACSDNEMTGAELKSASLLAVDTDGSTSVELNELKAALVGEETELSDEEMAGLLWMREEEKLAGDLYQTFNDLYDWRIFGNISRSESTHVTAVLTLFDLFGIEDNSPEEVGVFANADIQKLFDELKASGEVSLVEALKVGAYVEELDILDLEERLEETNNADIQLVYENLLRGSRNHLRAFTRVLAQNNVYYQPLILSDDYFNEIVEGEMERGSQNRNCALGYGYANRNGNNNRAQYNSGDCEGDPQNGVGGQQKRYRGGN</sequence>
<dbReference type="RefSeq" id="WP_093921300.1">
    <property type="nucleotide sequence ID" value="NZ_FONW01000013.1"/>
</dbReference>